<gene>
    <name evidence="1" type="ORF">J2Z80_001149</name>
</gene>
<dbReference type="Gene3D" id="3.30.160.620">
    <property type="match status" value="1"/>
</dbReference>
<dbReference type="Proteomes" id="UP001166402">
    <property type="component" value="Unassembled WGS sequence"/>
</dbReference>
<dbReference type="InterPro" id="IPR035424">
    <property type="entry name" value="Antitoxin_RelB"/>
</dbReference>
<evidence type="ECO:0000313" key="1">
    <source>
        <dbReference type="EMBL" id="MBP2071629.1"/>
    </source>
</evidence>
<proteinExistence type="predicted"/>
<dbReference type="Gene3D" id="3.40.1620.10">
    <property type="entry name" value="YefM-like domain"/>
    <property type="match status" value="1"/>
</dbReference>
<dbReference type="Pfam" id="PF12910">
    <property type="entry name" value="PHD_like"/>
    <property type="match status" value="1"/>
</dbReference>
<accession>A0ABS4NEJ6</accession>
<name>A0ABS4NEJ6_9THEO</name>
<sequence>MNKMFTVNATDVRKEWADFINSVVREKPKIIKRTKDYVFVSNIDMIKEMLTAYTFTANVLNEDDGTVTISLNEIDIVVNGKDENEALNLLVDDMIEYAEDFYNDFQYWYSAPNRREHLPYVLNILLQDNPEGVKKLIKCQHGEN</sequence>
<comment type="caution">
    <text evidence="1">The sequence shown here is derived from an EMBL/GenBank/DDBJ whole genome shotgun (WGS) entry which is preliminary data.</text>
</comment>
<organism evidence="1 2">
    <name type="scientific">Thermoanaerobacterium butyriciformans</name>
    <dbReference type="NCBI Taxonomy" id="1702242"/>
    <lineage>
        <taxon>Bacteria</taxon>
        <taxon>Bacillati</taxon>
        <taxon>Bacillota</taxon>
        <taxon>Clostridia</taxon>
        <taxon>Thermoanaerobacterales</taxon>
        <taxon>Thermoanaerobacteraceae</taxon>
        <taxon>Thermoanaerobacterium</taxon>
    </lineage>
</organism>
<dbReference type="EMBL" id="JAGGLT010000010">
    <property type="protein sequence ID" value="MBP2071629.1"/>
    <property type="molecule type" value="Genomic_DNA"/>
</dbReference>
<reference evidence="1" key="1">
    <citation type="submission" date="2021-03" db="EMBL/GenBank/DDBJ databases">
        <title>Genomic Encyclopedia of Type Strains, Phase IV (KMG-IV): sequencing the most valuable type-strain genomes for metagenomic binning, comparative biology and taxonomic classification.</title>
        <authorList>
            <person name="Goeker M."/>
        </authorList>
    </citation>
    <scope>NUCLEOTIDE SEQUENCE</scope>
    <source>
        <strain evidence="1">DSM 101588</strain>
    </source>
</reference>
<protein>
    <recommendedName>
        <fullName evidence="3">Antitoxin of toxin-antitoxin, RelE / RelB, TA system</fullName>
    </recommendedName>
</protein>
<keyword evidence="2" id="KW-1185">Reference proteome</keyword>
<evidence type="ECO:0000313" key="2">
    <source>
        <dbReference type="Proteomes" id="UP001166402"/>
    </source>
</evidence>
<evidence type="ECO:0008006" key="3">
    <source>
        <dbReference type="Google" id="ProtNLM"/>
    </source>
</evidence>